<organism evidence="1 2">
    <name type="scientific">Cichorium intybus</name>
    <name type="common">Chicory</name>
    <dbReference type="NCBI Taxonomy" id="13427"/>
    <lineage>
        <taxon>Eukaryota</taxon>
        <taxon>Viridiplantae</taxon>
        <taxon>Streptophyta</taxon>
        <taxon>Embryophyta</taxon>
        <taxon>Tracheophyta</taxon>
        <taxon>Spermatophyta</taxon>
        <taxon>Magnoliopsida</taxon>
        <taxon>eudicotyledons</taxon>
        <taxon>Gunneridae</taxon>
        <taxon>Pentapetalae</taxon>
        <taxon>asterids</taxon>
        <taxon>campanulids</taxon>
        <taxon>Asterales</taxon>
        <taxon>Asteraceae</taxon>
        <taxon>Cichorioideae</taxon>
        <taxon>Cichorieae</taxon>
        <taxon>Cichoriinae</taxon>
        <taxon>Cichorium</taxon>
    </lineage>
</organism>
<name>A0ACB9AMF6_CICIN</name>
<evidence type="ECO:0000313" key="2">
    <source>
        <dbReference type="Proteomes" id="UP001055811"/>
    </source>
</evidence>
<dbReference type="Proteomes" id="UP001055811">
    <property type="component" value="Linkage Group LG07"/>
</dbReference>
<keyword evidence="2" id="KW-1185">Reference proteome</keyword>
<proteinExistence type="predicted"/>
<reference evidence="1 2" key="2">
    <citation type="journal article" date="2022" name="Mol. Ecol. Resour.">
        <title>The genomes of chicory, endive, great burdock and yacon provide insights into Asteraceae paleo-polyploidization history and plant inulin production.</title>
        <authorList>
            <person name="Fan W."/>
            <person name="Wang S."/>
            <person name="Wang H."/>
            <person name="Wang A."/>
            <person name="Jiang F."/>
            <person name="Liu H."/>
            <person name="Zhao H."/>
            <person name="Xu D."/>
            <person name="Zhang Y."/>
        </authorList>
    </citation>
    <scope>NUCLEOTIDE SEQUENCE [LARGE SCALE GENOMIC DNA]</scope>
    <source>
        <strain evidence="2">cv. Punajuju</strain>
        <tissue evidence="1">Leaves</tissue>
    </source>
</reference>
<evidence type="ECO:0000313" key="1">
    <source>
        <dbReference type="EMBL" id="KAI3710820.1"/>
    </source>
</evidence>
<reference evidence="2" key="1">
    <citation type="journal article" date="2022" name="Mol. Ecol. Resour.">
        <title>The genomes of chicory, endive, great burdock and yacon provide insights into Asteraceae palaeo-polyploidization history and plant inulin production.</title>
        <authorList>
            <person name="Fan W."/>
            <person name="Wang S."/>
            <person name="Wang H."/>
            <person name="Wang A."/>
            <person name="Jiang F."/>
            <person name="Liu H."/>
            <person name="Zhao H."/>
            <person name="Xu D."/>
            <person name="Zhang Y."/>
        </authorList>
    </citation>
    <scope>NUCLEOTIDE SEQUENCE [LARGE SCALE GENOMIC DNA]</scope>
    <source>
        <strain evidence="2">cv. Punajuju</strain>
    </source>
</reference>
<gene>
    <name evidence="1" type="ORF">L2E82_40614</name>
</gene>
<accession>A0ACB9AMF6</accession>
<protein>
    <submittedName>
        <fullName evidence="1">Uncharacterized protein</fullName>
    </submittedName>
</protein>
<sequence length="74" mass="8653">MVLVKKCTDYQFIRKHQVNLWLSYVHTTCITCPGCSAFNPAYFNHRQLWILSVCSAQHTHTPKTHCNDESETIR</sequence>
<dbReference type="EMBL" id="CM042015">
    <property type="protein sequence ID" value="KAI3710820.1"/>
    <property type="molecule type" value="Genomic_DNA"/>
</dbReference>
<comment type="caution">
    <text evidence="1">The sequence shown here is derived from an EMBL/GenBank/DDBJ whole genome shotgun (WGS) entry which is preliminary data.</text>
</comment>